<sequence>MDSFDHIVIGAGSGGAVVTRRLVDAGRSVLLLEAGPSDQTPFVHIPGTFVRVIGSKRTWPYATEPEAGALGRVMHIPQGRTLGGSSSVNAMIYIRGDAQDYDDWNQNGATGWSYADVLPWFRKAEANCLFDNEYHGTAGPLTVSDPAHRHPLGYAFLRAAQQIGLPFNQDFNGARQEGVGFYQNTTNSGRRASTSVCYLKPIRNNKLLTLRTGAQVQRLLVDADRVYGVEVRMHNGEVLKYTARHDVVLAAGGLGTPKILMLSGIGPESSIVPHDIKHIHRLDGVGNNFQDHVSASVYGGLKSPLSLFGADRGLKAVKNMSRYLLTRTGVLASNVIETGGFLDTSGSGRPDVQIHVVPALVGDADRTPPQQHGISLNPCCLRPTSRGQVTLRNADPDALPVLHANNLSTDEDIQTLMRGVSLCRRILQAPALAEHLSEELAPGPAGDTAEGLEEHCRRFAKTVFHPSCTARMGTDDQAVVDPSLKLRGLKGLRIADCSVMPSIISGNTNAPTIMIGERCADFILRGV</sequence>
<dbReference type="PANTHER" id="PTHR11552">
    <property type="entry name" value="GLUCOSE-METHANOL-CHOLINE GMC OXIDOREDUCTASE"/>
    <property type="match status" value="1"/>
</dbReference>
<gene>
    <name evidence="8" type="ORF">FHY56_13170</name>
</gene>
<dbReference type="PANTHER" id="PTHR11552:SF147">
    <property type="entry name" value="CHOLINE DEHYDROGENASE, MITOCHONDRIAL"/>
    <property type="match status" value="1"/>
</dbReference>
<organism evidence="8 9">
    <name type="scientific">Brucella gallinifaecis</name>
    <dbReference type="NCBI Taxonomy" id="215590"/>
    <lineage>
        <taxon>Bacteria</taxon>
        <taxon>Pseudomonadati</taxon>
        <taxon>Pseudomonadota</taxon>
        <taxon>Alphaproteobacteria</taxon>
        <taxon>Hyphomicrobiales</taxon>
        <taxon>Brucellaceae</taxon>
        <taxon>Brucella/Ochrobactrum group</taxon>
        <taxon>Brucella</taxon>
    </lineage>
</organism>
<comment type="cofactor">
    <cofactor evidence="1 5">
        <name>FAD</name>
        <dbReference type="ChEBI" id="CHEBI:57692"/>
    </cofactor>
</comment>
<dbReference type="InterPro" id="IPR000172">
    <property type="entry name" value="GMC_OxRdtase_N"/>
</dbReference>
<dbReference type="Gene3D" id="3.30.560.10">
    <property type="entry name" value="Glucose Oxidase, domain 3"/>
    <property type="match status" value="1"/>
</dbReference>
<reference evidence="8 9" key="1">
    <citation type="journal article" date="2003" name="Int. J. Syst. Evol. Microbiol.">
        <title>Towards a standardized format for the description of a novel species (of an established genus): Ochrobactrum gallinifaecis sp. nov.</title>
        <authorList>
            <person name="Kampfer P."/>
            <person name="Buczolits S."/>
            <person name="Albrecht A."/>
            <person name="Busse H.J."/>
            <person name="Stackebrandt E."/>
        </authorList>
    </citation>
    <scope>NUCLEOTIDE SEQUENCE [LARGE SCALE GENOMIC DNA]</scope>
    <source>
        <strain evidence="8 9">ISO 196</strain>
    </source>
</reference>
<dbReference type="InterPro" id="IPR036188">
    <property type="entry name" value="FAD/NAD-bd_sf"/>
</dbReference>
<dbReference type="SUPFAM" id="SSF51905">
    <property type="entry name" value="FAD/NAD(P)-binding domain"/>
    <property type="match status" value="1"/>
</dbReference>
<dbReference type="GO" id="GO:0050660">
    <property type="term" value="F:flavin adenine dinucleotide binding"/>
    <property type="evidence" value="ECO:0007669"/>
    <property type="project" value="InterPro"/>
</dbReference>
<dbReference type="AlphaFoldDB" id="A0A502BKP5"/>
<dbReference type="PROSITE" id="PS00623">
    <property type="entry name" value="GMC_OXRED_1"/>
    <property type="match status" value="1"/>
</dbReference>
<feature type="domain" description="Glucose-methanol-choline oxidoreductase N-terminal" evidence="7">
    <location>
        <begin position="79"/>
        <end position="102"/>
    </location>
</feature>
<dbReference type="Proteomes" id="UP000315388">
    <property type="component" value="Unassembled WGS sequence"/>
</dbReference>
<dbReference type="Pfam" id="PF00732">
    <property type="entry name" value="GMC_oxred_N"/>
    <property type="match status" value="1"/>
</dbReference>
<dbReference type="EMBL" id="VEWJ01000009">
    <property type="protein sequence ID" value="TPF74675.1"/>
    <property type="molecule type" value="Genomic_DNA"/>
</dbReference>
<evidence type="ECO:0000256" key="3">
    <source>
        <dbReference type="ARBA" id="ARBA00022630"/>
    </source>
</evidence>
<proteinExistence type="inferred from homology"/>
<evidence type="ECO:0000313" key="9">
    <source>
        <dbReference type="Proteomes" id="UP000315388"/>
    </source>
</evidence>
<accession>A0A502BKP5</accession>
<dbReference type="Pfam" id="PF05199">
    <property type="entry name" value="GMC_oxred_C"/>
    <property type="match status" value="1"/>
</dbReference>
<keyword evidence="3 6" id="KW-0285">Flavoprotein</keyword>
<dbReference type="Gene3D" id="3.50.50.60">
    <property type="entry name" value="FAD/NAD(P)-binding domain"/>
    <property type="match status" value="1"/>
</dbReference>
<dbReference type="InterPro" id="IPR012132">
    <property type="entry name" value="GMC_OxRdtase"/>
</dbReference>
<comment type="caution">
    <text evidence="8">The sequence shown here is derived from an EMBL/GenBank/DDBJ whole genome shotgun (WGS) entry which is preliminary data.</text>
</comment>
<dbReference type="SUPFAM" id="SSF54373">
    <property type="entry name" value="FAD-linked reductases, C-terminal domain"/>
    <property type="match status" value="1"/>
</dbReference>
<evidence type="ECO:0000256" key="5">
    <source>
        <dbReference type="PIRSR" id="PIRSR000137-2"/>
    </source>
</evidence>
<dbReference type="InterPro" id="IPR007867">
    <property type="entry name" value="GMC_OxRtase_C"/>
</dbReference>
<evidence type="ECO:0000256" key="6">
    <source>
        <dbReference type="RuleBase" id="RU003968"/>
    </source>
</evidence>
<dbReference type="RefSeq" id="WP_140905661.1">
    <property type="nucleotide sequence ID" value="NZ_JBHTMD010000022.1"/>
</dbReference>
<evidence type="ECO:0000256" key="2">
    <source>
        <dbReference type="ARBA" id="ARBA00010790"/>
    </source>
</evidence>
<dbReference type="OrthoDB" id="9785276at2"/>
<protein>
    <submittedName>
        <fullName evidence="8">FAD-binding protein</fullName>
    </submittedName>
</protein>
<comment type="similarity">
    <text evidence="2 6">Belongs to the GMC oxidoreductase family.</text>
</comment>
<evidence type="ECO:0000259" key="7">
    <source>
        <dbReference type="PROSITE" id="PS00623"/>
    </source>
</evidence>
<dbReference type="GO" id="GO:0016614">
    <property type="term" value="F:oxidoreductase activity, acting on CH-OH group of donors"/>
    <property type="evidence" value="ECO:0007669"/>
    <property type="project" value="InterPro"/>
</dbReference>
<evidence type="ECO:0000256" key="4">
    <source>
        <dbReference type="ARBA" id="ARBA00022827"/>
    </source>
</evidence>
<dbReference type="PIRSF" id="PIRSF000137">
    <property type="entry name" value="Alcohol_oxidase"/>
    <property type="match status" value="1"/>
</dbReference>
<evidence type="ECO:0000313" key="8">
    <source>
        <dbReference type="EMBL" id="TPF74675.1"/>
    </source>
</evidence>
<keyword evidence="4 5" id="KW-0274">FAD</keyword>
<keyword evidence="9" id="KW-1185">Reference proteome</keyword>
<name>A0A502BKP5_9HYPH</name>
<evidence type="ECO:0000256" key="1">
    <source>
        <dbReference type="ARBA" id="ARBA00001974"/>
    </source>
</evidence>
<feature type="binding site" evidence="5">
    <location>
        <position position="216"/>
    </location>
    <ligand>
        <name>FAD</name>
        <dbReference type="ChEBI" id="CHEBI:57692"/>
    </ligand>
</feature>